<accession>A0AB73NFG0</accession>
<protein>
    <submittedName>
        <fullName evidence="1">Uncharacterized protein</fullName>
    </submittedName>
</protein>
<name>A0AB73NFG0_9LEPT</name>
<reference evidence="1 2" key="1">
    <citation type="submission" date="2017-01" db="EMBL/GenBank/DDBJ databases">
        <title>Comparative genomic analysis of Brazilian Leptospira santarosai.</title>
        <authorList>
            <person name="Moreno L.Z."/>
            <person name="Miraglia F."/>
            <person name="Kremer F.S."/>
            <person name="Eslabao M.R."/>
            <person name="Lilenbaum W."/>
            <person name="Dellagostin O.A."/>
            <person name="Moreno A.M."/>
        </authorList>
    </citation>
    <scope>NUCLEOTIDE SEQUENCE [LARGE SCALE GENOMIC DNA]</scope>
    <source>
        <strain evidence="1 2">M52/8-19</strain>
    </source>
</reference>
<dbReference type="EMBL" id="MTSU01000003">
    <property type="protein sequence ID" value="ONF94072.1"/>
    <property type="molecule type" value="Genomic_DNA"/>
</dbReference>
<dbReference type="Proteomes" id="UP000189337">
    <property type="component" value="Unassembled WGS sequence"/>
</dbReference>
<dbReference type="AlphaFoldDB" id="A0AB73NFG0"/>
<comment type="caution">
    <text evidence="1">The sequence shown here is derived from an EMBL/GenBank/DDBJ whole genome shotgun (WGS) entry which is preliminary data.</text>
</comment>
<gene>
    <name evidence="1" type="ORF">BWD14_05465</name>
</gene>
<evidence type="ECO:0000313" key="1">
    <source>
        <dbReference type="EMBL" id="ONF94072.1"/>
    </source>
</evidence>
<sequence>MILSQNRTVLYGTKPFHFSSPRAHRTSLFFIPEVYRTRSYLEITDDFKSSRNSNSLIPGKFESGRQTKPFVEIF</sequence>
<organism evidence="1 2">
    <name type="scientific">Leptospira santarosai</name>
    <dbReference type="NCBI Taxonomy" id="28183"/>
    <lineage>
        <taxon>Bacteria</taxon>
        <taxon>Pseudomonadati</taxon>
        <taxon>Spirochaetota</taxon>
        <taxon>Spirochaetia</taxon>
        <taxon>Leptospirales</taxon>
        <taxon>Leptospiraceae</taxon>
        <taxon>Leptospira</taxon>
    </lineage>
</organism>
<proteinExistence type="predicted"/>
<evidence type="ECO:0000313" key="2">
    <source>
        <dbReference type="Proteomes" id="UP000189337"/>
    </source>
</evidence>